<dbReference type="PANTHER" id="PTHR39517">
    <property type="entry name" value="SLL0192 PROTEIN"/>
    <property type="match status" value="1"/>
</dbReference>
<dbReference type="NCBIfam" id="TIGR03492">
    <property type="entry name" value="lipid-A-disaccharide synthase-related protein"/>
    <property type="match status" value="1"/>
</dbReference>
<evidence type="ECO:0000313" key="2">
    <source>
        <dbReference type="Proteomes" id="UP000238937"/>
    </source>
</evidence>
<name>A0A2T1GNA6_9CYAN</name>
<evidence type="ECO:0008006" key="3">
    <source>
        <dbReference type="Google" id="ProtNLM"/>
    </source>
</evidence>
<proteinExistence type="predicted"/>
<dbReference type="AlphaFoldDB" id="A0A2T1GNA6"/>
<dbReference type="RefSeq" id="WP_106299570.1">
    <property type="nucleotide sequence ID" value="NZ_PVWO01000008.1"/>
</dbReference>
<organism evidence="1 2">
    <name type="scientific">Chamaesiphon polymorphus CCALA 037</name>
    <dbReference type="NCBI Taxonomy" id="2107692"/>
    <lineage>
        <taxon>Bacteria</taxon>
        <taxon>Bacillati</taxon>
        <taxon>Cyanobacteriota</taxon>
        <taxon>Cyanophyceae</taxon>
        <taxon>Gomontiellales</taxon>
        <taxon>Chamaesiphonaceae</taxon>
        <taxon>Chamaesiphon</taxon>
    </lineage>
</organism>
<dbReference type="Proteomes" id="UP000238937">
    <property type="component" value="Unassembled WGS sequence"/>
</dbReference>
<accession>A0A2T1GNA6</accession>
<dbReference type="EMBL" id="PVWO01000008">
    <property type="protein sequence ID" value="PSB59316.1"/>
    <property type="molecule type" value="Genomic_DNA"/>
</dbReference>
<protein>
    <recommendedName>
        <fullName evidence="3">Lipid-A-disaccharide synthase</fullName>
    </recommendedName>
</protein>
<reference evidence="1 2" key="1">
    <citation type="submission" date="2018-03" db="EMBL/GenBank/DDBJ databases">
        <title>The ancient ancestry and fast evolution of plastids.</title>
        <authorList>
            <person name="Moore K.R."/>
            <person name="Magnabosco C."/>
            <person name="Momper L."/>
            <person name="Gold D.A."/>
            <person name="Bosak T."/>
            <person name="Fournier G.P."/>
        </authorList>
    </citation>
    <scope>NUCLEOTIDE SEQUENCE [LARGE SCALE GENOMIC DNA]</scope>
    <source>
        <strain evidence="1 2">CCALA 037</strain>
    </source>
</reference>
<evidence type="ECO:0000313" key="1">
    <source>
        <dbReference type="EMBL" id="PSB59316.1"/>
    </source>
</evidence>
<dbReference type="SUPFAM" id="SSF53756">
    <property type="entry name" value="UDP-Glycosyltransferase/glycogen phosphorylase"/>
    <property type="match status" value="1"/>
</dbReference>
<keyword evidence="2" id="KW-1185">Reference proteome</keyword>
<sequence length="423" mass="46362">MKLLCISNGHGEDAIALPVLQELQKLSPATEIVALPIVGVGKAYSSNGFSIASKVQVMPSGGFLNQDNRQLVRDLQGGLVGLTIDQIRTARRWAQAGGKILAVGDIVPLLFAWLSGAEYAFIGTAKSEYYIRDRQGRVLPSQRNSIEVKTGSYYLPWERWLLSRSRCKAVFARDKLTAEILRQWQIPTFDLGNPMTDGVANVSAPVFYRSQSAQVELARPLMITLLPGSRPPEAYANWRCILMAVNSLILAFKQREIVCLAAIVPTLDLEILGGNLCELGWERASAPDRDLTNSIVDPSTIYYRRDNVTIAISTQAYVQFMQQGDCAIAMAGTATEQFISLGKPAFIIPGVGPQFTPAFAEAQTRLLGESVILVSQPEDMGVEIQQLLQQPDRLQSIAHNGLLRMGTPGAALRIAERFIEVMS</sequence>
<dbReference type="PANTHER" id="PTHR39517:SF1">
    <property type="entry name" value="LIPID-A-DISACCHARIDE SYNTHASE"/>
    <property type="match status" value="1"/>
</dbReference>
<dbReference type="InterPro" id="IPR019994">
    <property type="entry name" value="Lipid-A-disac_synthase-rel_put"/>
</dbReference>
<comment type="caution">
    <text evidence="1">The sequence shown here is derived from an EMBL/GenBank/DDBJ whole genome shotgun (WGS) entry which is preliminary data.</text>
</comment>
<dbReference type="OrthoDB" id="29253at2"/>
<gene>
    <name evidence="1" type="ORF">C7B77_01345</name>
</gene>